<organism evidence="11 12">
    <name type="scientific">Persicirhabdus sediminis</name>
    <dbReference type="NCBI Taxonomy" id="454144"/>
    <lineage>
        <taxon>Bacteria</taxon>
        <taxon>Pseudomonadati</taxon>
        <taxon>Verrucomicrobiota</taxon>
        <taxon>Verrucomicrobiia</taxon>
        <taxon>Verrucomicrobiales</taxon>
        <taxon>Verrucomicrobiaceae</taxon>
        <taxon>Persicirhabdus</taxon>
    </lineage>
</organism>
<dbReference type="AlphaFoldDB" id="A0A8J7MD42"/>
<feature type="domain" description="ABC transmembrane type-1" evidence="10">
    <location>
        <begin position="47"/>
        <end position="257"/>
    </location>
</feature>
<sequence>MAVLGLIVALFAFIFSFAAPVFMSSGAELMSSNWRPENQQFGITAMLKGSLILAVISTLAAFPIALGVSCFCLIPKFSKLAKPVIVVTRLAAGIPTVVYAVCALFILVPLVRQSFTASSGLCLLSAIIVMIILIMPTMIVLLNTQLAPSFQRHQLTANSLGMSDEQVICKVILPVSSKALASAAILGFSRAIGDTMIPLMLAGNAAQSTGSLLDSARTLTAHIGLVIATEKGSPEYNSLFAAGFILLLSSLTVTIIVRRLEQTHAAHD</sequence>
<protein>
    <submittedName>
        <fullName evidence="11">ABC transporter permease subunit</fullName>
    </submittedName>
</protein>
<keyword evidence="5" id="KW-0592">Phosphate transport</keyword>
<evidence type="ECO:0000256" key="4">
    <source>
        <dbReference type="ARBA" id="ARBA00022475"/>
    </source>
</evidence>
<dbReference type="Pfam" id="PF00528">
    <property type="entry name" value="BPD_transp_1"/>
    <property type="match status" value="1"/>
</dbReference>
<dbReference type="CDD" id="cd06261">
    <property type="entry name" value="TM_PBP2"/>
    <property type="match status" value="1"/>
</dbReference>
<comment type="caution">
    <text evidence="11">The sequence shown here is derived from an EMBL/GenBank/DDBJ whole genome shotgun (WGS) entry which is preliminary data.</text>
</comment>
<name>A0A8J7MD42_9BACT</name>
<feature type="transmembrane region" description="Helical" evidence="9">
    <location>
        <begin position="86"/>
        <end position="111"/>
    </location>
</feature>
<dbReference type="GO" id="GO:0005886">
    <property type="term" value="C:plasma membrane"/>
    <property type="evidence" value="ECO:0007669"/>
    <property type="project" value="UniProtKB-SubCell"/>
</dbReference>
<keyword evidence="6 9" id="KW-0812">Transmembrane</keyword>
<dbReference type="PROSITE" id="PS50928">
    <property type="entry name" value="ABC_TM1"/>
    <property type="match status" value="1"/>
</dbReference>
<reference evidence="11" key="1">
    <citation type="submission" date="2021-01" db="EMBL/GenBank/DDBJ databases">
        <title>Modified the classification status of verrucomicrobia.</title>
        <authorList>
            <person name="Feng X."/>
        </authorList>
    </citation>
    <scope>NUCLEOTIDE SEQUENCE</scope>
    <source>
        <strain evidence="11">_KCTC 22039</strain>
    </source>
</reference>
<keyword evidence="3 9" id="KW-0813">Transport</keyword>
<evidence type="ECO:0000256" key="2">
    <source>
        <dbReference type="ARBA" id="ARBA00007069"/>
    </source>
</evidence>
<evidence type="ECO:0000313" key="11">
    <source>
        <dbReference type="EMBL" id="MBK1791177.1"/>
    </source>
</evidence>
<dbReference type="SUPFAM" id="SSF161098">
    <property type="entry name" value="MetI-like"/>
    <property type="match status" value="1"/>
</dbReference>
<evidence type="ECO:0000256" key="9">
    <source>
        <dbReference type="RuleBase" id="RU363032"/>
    </source>
</evidence>
<dbReference type="Proteomes" id="UP000624703">
    <property type="component" value="Unassembled WGS sequence"/>
</dbReference>
<gene>
    <name evidence="11" type="ORF">JIN82_08440</name>
</gene>
<dbReference type="InterPro" id="IPR035906">
    <property type="entry name" value="MetI-like_sf"/>
</dbReference>
<evidence type="ECO:0000256" key="8">
    <source>
        <dbReference type="ARBA" id="ARBA00023136"/>
    </source>
</evidence>
<keyword evidence="7 9" id="KW-1133">Transmembrane helix</keyword>
<keyword evidence="4" id="KW-1003">Cell membrane</keyword>
<feature type="transmembrane region" description="Helical" evidence="9">
    <location>
        <begin position="123"/>
        <end position="146"/>
    </location>
</feature>
<dbReference type="InterPro" id="IPR051124">
    <property type="entry name" value="Phosphate_Transport_Permease"/>
</dbReference>
<dbReference type="InterPro" id="IPR000515">
    <property type="entry name" value="MetI-like"/>
</dbReference>
<keyword evidence="8 9" id="KW-0472">Membrane</keyword>
<dbReference type="PANTHER" id="PTHR30425:SF1">
    <property type="entry name" value="PHOSPHATE TRANSPORT SYSTEM PERMEASE PROTEIN PSTC"/>
    <property type="match status" value="1"/>
</dbReference>
<accession>A0A8J7MD42</accession>
<dbReference type="EMBL" id="JAENIM010000039">
    <property type="protein sequence ID" value="MBK1791177.1"/>
    <property type="molecule type" value="Genomic_DNA"/>
</dbReference>
<evidence type="ECO:0000256" key="1">
    <source>
        <dbReference type="ARBA" id="ARBA00004651"/>
    </source>
</evidence>
<dbReference type="GO" id="GO:0006817">
    <property type="term" value="P:phosphate ion transport"/>
    <property type="evidence" value="ECO:0007669"/>
    <property type="project" value="UniProtKB-KW"/>
</dbReference>
<comment type="similarity">
    <text evidence="2">Belongs to the binding-protein-dependent transport system permease family. CysTW subfamily.</text>
</comment>
<feature type="transmembrane region" description="Helical" evidence="9">
    <location>
        <begin position="50"/>
        <end position="74"/>
    </location>
</feature>
<evidence type="ECO:0000256" key="7">
    <source>
        <dbReference type="ARBA" id="ARBA00022989"/>
    </source>
</evidence>
<feature type="transmembrane region" description="Helical" evidence="9">
    <location>
        <begin position="239"/>
        <end position="257"/>
    </location>
</feature>
<dbReference type="Gene3D" id="1.10.3720.10">
    <property type="entry name" value="MetI-like"/>
    <property type="match status" value="1"/>
</dbReference>
<proteinExistence type="inferred from homology"/>
<evidence type="ECO:0000256" key="5">
    <source>
        <dbReference type="ARBA" id="ARBA00022592"/>
    </source>
</evidence>
<dbReference type="GO" id="GO:0055085">
    <property type="term" value="P:transmembrane transport"/>
    <property type="evidence" value="ECO:0007669"/>
    <property type="project" value="InterPro"/>
</dbReference>
<dbReference type="RefSeq" id="WP_200311191.1">
    <property type="nucleotide sequence ID" value="NZ_JAENIM010000039.1"/>
</dbReference>
<keyword evidence="12" id="KW-1185">Reference proteome</keyword>
<evidence type="ECO:0000256" key="3">
    <source>
        <dbReference type="ARBA" id="ARBA00022448"/>
    </source>
</evidence>
<comment type="subcellular location">
    <subcellularLocation>
        <location evidence="1 9">Cell membrane</location>
        <topology evidence="1 9">Multi-pass membrane protein</topology>
    </subcellularLocation>
</comment>
<evidence type="ECO:0000256" key="6">
    <source>
        <dbReference type="ARBA" id="ARBA00022692"/>
    </source>
</evidence>
<dbReference type="PANTHER" id="PTHR30425">
    <property type="entry name" value="PHOSPHATE TRANSPORT SYSTEM PERMEASE PROTEIN PST"/>
    <property type="match status" value="1"/>
</dbReference>
<evidence type="ECO:0000313" key="12">
    <source>
        <dbReference type="Proteomes" id="UP000624703"/>
    </source>
</evidence>
<evidence type="ECO:0000259" key="10">
    <source>
        <dbReference type="PROSITE" id="PS50928"/>
    </source>
</evidence>